<dbReference type="PATRIC" id="fig|67855.3.peg.423"/>
<proteinExistence type="predicted"/>
<evidence type="ECO:0000259" key="1">
    <source>
        <dbReference type="Pfam" id="PF03819"/>
    </source>
</evidence>
<dbReference type="EMBL" id="JWIZ01000017">
    <property type="protein sequence ID" value="KMK51972.1"/>
    <property type="molecule type" value="Genomic_DNA"/>
</dbReference>
<keyword evidence="3" id="KW-1185">Reference proteome</keyword>
<gene>
    <name evidence="2" type="ORF">RO21_03280</name>
</gene>
<dbReference type="PIRSF" id="PIRSF036521">
    <property type="entry name" value="UCP036521_pph"/>
    <property type="match status" value="1"/>
</dbReference>
<accession>A0A0J5S572</accession>
<dbReference type="Gene3D" id="1.10.287.1080">
    <property type="entry name" value="MazG-like"/>
    <property type="match status" value="1"/>
</dbReference>
<evidence type="ECO:0000313" key="2">
    <source>
        <dbReference type="EMBL" id="KMK51972.1"/>
    </source>
</evidence>
<evidence type="ECO:0000313" key="3">
    <source>
        <dbReference type="Proteomes" id="UP000036270"/>
    </source>
</evidence>
<name>A0A0J5S572_9PAST</name>
<dbReference type="STRING" id="67855.RO21_03280"/>
<feature type="domain" description="NTP pyrophosphohydrolase MazG-like" evidence="1">
    <location>
        <begin position="28"/>
        <end position="102"/>
    </location>
</feature>
<dbReference type="PANTHER" id="PTHR42692">
    <property type="entry name" value="NUCLEOTIDE PYROPHOSPHOHYDROLASE"/>
    <property type="match status" value="1"/>
</dbReference>
<dbReference type="Pfam" id="PF03819">
    <property type="entry name" value="MazG"/>
    <property type="match status" value="1"/>
</dbReference>
<reference evidence="2 3" key="1">
    <citation type="submission" date="2014-12" db="EMBL/GenBank/DDBJ databases">
        <title>Reclassification of Actinobacillus muris as Muribacter muris.</title>
        <authorList>
            <person name="Christensen H."/>
            <person name="Nicklas W."/>
            <person name="Bisgaard M."/>
        </authorList>
    </citation>
    <scope>NUCLEOTIDE SEQUENCE [LARGE SCALE GENOMIC DNA]</scope>
    <source>
        <strain evidence="2 3">Ackerman80-443D</strain>
    </source>
</reference>
<comment type="caution">
    <text evidence="2">The sequence shown here is derived from an EMBL/GenBank/DDBJ whole genome shotgun (WGS) entry which is preliminary data.</text>
</comment>
<dbReference type="AlphaFoldDB" id="A0A0J5S572"/>
<dbReference type="InterPro" id="IPR011411">
    <property type="entry name" value="MazG-related_YvdC"/>
</dbReference>
<dbReference type="RefSeq" id="WP_047976374.1">
    <property type="nucleotide sequence ID" value="NZ_JWIZ01000017.1"/>
</dbReference>
<sequence>MRLQTYQHWLVEYYKLRQWYDYTPFIRLNFLTEEVGELAQAVRAYEIGRDRADEPPLSQQTRLAHIQEEIGDVLNNLLILAEKYQLDLAVIMQENQRKLTQRLEGKA</sequence>
<organism evidence="2 3">
    <name type="scientific">Muribacter muris</name>
    <dbReference type="NCBI Taxonomy" id="67855"/>
    <lineage>
        <taxon>Bacteria</taxon>
        <taxon>Pseudomonadati</taxon>
        <taxon>Pseudomonadota</taxon>
        <taxon>Gammaproteobacteria</taxon>
        <taxon>Pasteurellales</taxon>
        <taxon>Pasteurellaceae</taxon>
        <taxon>Muribacter</taxon>
    </lineage>
</organism>
<dbReference type="SUPFAM" id="SSF101386">
    <property type="entry name" value="all-alpha NTP pyrophosphatases"/>
    <property type="match status" value="1"/>
</dbReference>
<dbReference type="CDD" id="cd11523">
    <property type="entry name" value="NTP-PPase"/>
    <property type="match status" value="1"/>
</dbReference>
<dbReference type="Proteomes" id="UP000036270">
    <property type="component" value="Unassembled WGS sequence"/>
</dbReference>
<dbReference type="InterPro" id="IPR004518">
    <property type="entry name" value="MazG-like_dom"/>
</dbReference>
<dbReference type="PANTHER" id="PTHR42692:SF2">
    <property type="entry name" value="IG HYPOTHETICAL 16995"/>
    <property type="match status" value="1"/>
</dbReference>
<dbReference type="InterPro" id="IPR047046">
    <property type="entry name" value="YpjD/YvdC"/>
</dbReference>
<protein>
    <recommendedName>
        <fullName evidence="1">NTP pyrophosphohydrolase MazG-like domain-containing protein</fullName>
    </recommendedName>
</protein>